<dbReference type="InterPro" id="IPR004788">
    <property type="entry name" value="Ribose5P_isomerase_type_A"/>
</dbReference>
<dbReference type="RefSeq" id="WP_103751976.1">
    <property type="nucleotide sequence ID" value="NZ_CP048268.1"/>
</dbReference>
<comment type="function">
    <text evidence="2">Catalyzes the reversible conversion of ribose-5-phosphate to ribulose 5-phosphate.</text>
</comment>
<evidence type="ECO:0000313" key="4">
    <source>
        <dbReference type="Proteomes" id="UP000826550"/>
    </source>
</evidence>
<dbReference type="InterPro" id="IPR037171">
    <property type="entry name" value="NagB/RpiA_transferase-like"/>
</dbReference>
<comment type="similarity">
    <text evidence="2">Belongs to the ribose 5-phosphate isomerase family.</text>
</comment>
<comment type="pathway">
    <text evidence="2">Carbohydrate degradation; pentose phosphate pathway; D-ribose 5-phosphate from D-ribulose 5-phosphate (non-oxidative stage): step 1/1.</text>
</comment>
<dbReference type="InterPro" id="IPR020672">
    <property type="entry name" value="Ribose5P_isomerase_typA_subgr"/>
</dbReference>
<dbReference type="NCBIfam" id="TIGR00021">
    <property type="entry name" value="rpiA"/>
    <property type="match status" value="1"/>
</dbReference>
<evidence type="ECO:0000256" key="1">
    <source>
        <dbReference type="ARBA" id="ARBA00023235"/>
    </source>
</evidence>
<sequence>MDKKQQDELKNKAAIRAAELVEPGMKLGVGTGSTIAFFIDALGKRKKEEGLDLEAIVTTSSRSKKQLEKWGFTVNELAEVDQLDLTIDGADRVDVNFDGIKGGGGALTMEKNVAANSEKVLWIVDESKLVDRLSGFPLPVEILPISCEQNFRRFRNDGLNPSWRMDGNKRFVTHYGNYIVDLNVDPIPIPRGLDDYLDKVVGVVETGLFLDMCDEVIIARSDGEIEDREK</sequence>
<gene>
    <name evidence="2 3" type="primary">rpiA</name>
    <name evidence="3" type="ORF">GYM71_02885</name>
</gene>
<name>A0ABX8W3W1_9LACO</name>
<evidence type="ECO:0000256" key="2">
    <source>
        <dbReference type="HAMAP-Rule" id="MF_00170"/>
    </source>
</evidence>
<feature type="binding site" evidence="2">
    <location>
        <begin position="101"/>
        <end position="104"/>
    </location>
    <ligand>
        <name>substrate</name>
    </ligand>
</feature>
<feature type="binding site" evidence="2">
    <location>
        <begin position="31"/>
        <end position="34"/>
    </location>
    <ligand>
        <name>substrate</name>
    </ligand>
</feature>
<keyword evidence="1 2" id="KW-0413">Isomerase</keyword>
<comment type="catalytic activity">
    <reaction evidence="2">
        <text>aldehydo-D-ribose 5-phosphate = D-ribulose 5-phosphate</text>
        <dbReference type="Rhea" id="RHEA:14657"/>
        <dbReference type="ChEBI" id="CHEBI:58121"/>
        <dbReference type="ChEBI" id="CHEBI:58273"/>
        <dbReference type="EC" id="5.3.1.6"/>
    </reaction>
</comment>
<dbReference type="EC" id="5.3.1.6" evidence="2"/>
<protein>
    <recommendedName>
        <fullName evidence="2">Ribose-5-phosphate isomerase A</fullName>
        <ecNumber evidence="2">5.3.1.6</ecNumber>
    </recommendedName>
    <alternativeName>
        <fullName evidence="2">Phosphoriboisomerase A</fullName>
        <shortName evidence="2">PRI</shortName>
    </alternativeName>
</protein>
<dbReference type="SUPFAM" id="SSF100950">
    <property type="entry name" value="NagB/RpiA/CoA transferase-like"/>
    <property type="match status" value="1"/>
</dbReference>
<comment type="subunit">
    <text evidence="2">Homodimer.</text>
</comment>
<keyword evidence="4" id="KW-1185">Reference proteome</keyword>
<evidence type="ECO:0000313" key="3">
    <source>
        <dbReference type="EMBL" id="QYN52405.1"/>
    </source>
</evidence>
<organism evidence="3 4">
    <name type="scientific">Lactobacillus panisapium</name>
    <dbReference type="NCBI Taxonomy" id="2012495"/>
    <lineage>
        <taxon>Bacteria</taxon>
        <taxon>Bacillati</taxon>
        <taxon>Bacillota</taxon>
        <taxon>Bacilli</taxon>
        <taxon>Lactobacillales</taxon>
        <taxon>Lactobacillaceae</taxon>
        <taxon>Lactobacillus</taxon>
    </lineage>
</organism>
<dbReference type="PANTHER" id="PTHR11934">
    <property type="entry name" value="RIBOSE-5-PHOSPHATE ISOMERASE"/>
    <property type="match status" value="1"/>
</dbReference>
<proteinExistence type="inferred from homology"/>
<dbReference type="GO" id="GO:0004751">
    <property type="term" value="F:ribose-5-phosphate isomerase activity"/>
    <property type="evidence" value="ECO:0007669"/>
    <property type="project" value="UniProtKB-EC"/>
</dbReference>
<dbReference type="NCBIfam" id="NF001924">
    <property type="entry name" value="PRK00702.1"/>
    <property type="match status" value="1"/>
</dbReference>
<accession>A0ABX8W3W1</accession>
<reference evidence="3 4" key="1">
    <citation type="submission" date="2020-01" db="EMBL/GenBank/DDBJ databases">
        <title>Vast differences in strain-level diversity in the gut microbiota of two closely related honey bee species.</title>
        <authorList>
            <person name="Ellegaard K.M."/>
            <person name="Suenami S."/>
            <person name="Miyazaki R."/>
            <person name="Engel P."/>
        </authorList>
    </citation>
    <scope>NUCLEOTIDE SEQUENCE [LARGE SCALE GENOMIC DNA]</scope>
    <source>
        <strain evidence="3 4">ESL0416</strain>
    </source>
</reference>
<dbReference type="Gene3D" id="3.30.70.260">
    <property type="match status" value="1"/>
</dbReference>
<dbReference type="Pfam" id="PF06026">
    <property type="entry name" value="Rib_5-P_isom_A"/>
    <property type="match status" value="1"/>
</dbReference>
<dbReference type="EMBL" id="CP048268">
    <property type="protein sequence ID" value="QYN52405.1"/>
    <property type="molecule type" value="Genomic_DNA"/>
</dbReference>
<dbReference type="Gene3D" id="3.40.50.1360">
    <property type="match status" value="1"/>
</dbReference>
<dbReference type="HAMAP" id="MF_00170">
    <property type="entry name" value="Rib_5P_isom_A"/>
    <property type="match status" value="1"/>
</dbReference>
<dbReference type="Proteomes" id="UP000826550">
    <property type="component" value="Chromosome"/>
</dbReference>
<dbReference type="SUPFAM" id="SSF75445">
    <property type="entry name" value="D-ribose-5-phosphate isomerase (RpiA), lid domain"/>
    <property type="match status" value="1"/>
</dbReference>
<feature type="binding site" evidence="2">
    <location>
        <begin position="88"/>
        <end position="91"/>
    </location>
    <ligand>
        <name>substrate</name>
    </ligand>
</feature>
<dbReference type="CDD" id="cd01398">
    <property type="entry name" value="RPI_A"/>
    <property type="match status" value="1"/>
</dbReference>
<dbReference type="PANTHER" id="PTHR11934:SF0">
    <property type="entry name" value="RIBOSE-5-PHOSPHATE ISOMERASE"/>
    <property type="match status" value="1"/>
</dbReference>
<feature type="active site" description="Proton acceptor" evidence="2">
    <location>
        <position position="110"/>
    </location>
</feature>
<feature type="binding site" evidence="2">
    <location>
        <position position="128"/>
    </location>
    <ligand>
        <name>substrate</name>
    </ligand>
</feature>